<evidence type="ECO:0000313" key="2">
    <source>
        <dbReference type="EMBL" id="MCF6376661.1"/>
    </source>
</evidence>
<dbReference type="PANTHER" id="PTHR43194">
    <property type="entry name" value="HYDROLASE ALPHA/BETA FOLD FAMILY"/>
    <property type="match status" value="1"/>
</dbReference>
<keyword evidence="3" id="KW-1185">Reference proteome</keyword>
<dbReference type="EMBL" id="JAKJHZ010000003">
    <property type="protein sequence ID" value="MCF6376661.1"/>
    <property type="molecule type" value="Genomic_DNA"/>
</dbReference>
<dbReference type="InterPro" id="IPR050228">
    <property type="entry name" value="Carboxylesterase_BioH"/>
</dbReference>
<feature type="domain" description="AB hydrolase-1" evidence="1">
    <location>
        <begin position="32"/>
        <end position="244"/>
    </location>
</feature>
<protein>
    <submittedName>
        <fullName evidence="2">Lysophospholipase</fullName>
    </submittedName>
</protein>
<dbReference type="SUPFAM" id="SSF53474">
    <property type="entry name" value="alpha/beta-Hydrolases"/>
    <property type="match status" value="1"/>
</dbReference>
<evidence type="ECO:0000313" key="3">
    <source>
        <dbReference type="Proteomes" id="UP001201161"/>
    </source>
</evidence>
<dbReference type="Proteomes" id="UP001201161">
    <property type="component" value="Unassembled WGS sequence"/>
</dbReference>
<dbReference type="InterPro" id="IPR029058">
    <property type="entry name" value="AB_hydrolase_fold"/>
</dbReference>
<sequence length="265" mass="27953">MTINTSVETTTGPRDLEVLYAAPPADGDKPPVLFVHGLGHAAWCWTDWMLEAARAGHPAYALSLRGHGGSGGSLRSASLGTYVDDVVHVAATLPRRAVLVGHSMGGLVVQKALARYGAAAGVLVAPVPAHPAIGSLLAIARRHPLDAARMIAGGSLPLRPEYLVNQLPEDAARRVSARCGKESSVAQYQLLLHRPSSAPRASAPVLVLATPDDALVPITDVRRTARRYGAELREFPGMGHDLMLDGSWAGPARAMLDWLAARASR</sequence>
<dbReference type="Pfam" id="PF12697">
    <property type="entry name" value="Abhydrolase_6"/>
    <property type="match status" value="1"/>
</dbReference>
<dbReference type="PANTHER" id="PTHR43194:SF2">
    <property type="entry name" value="PEROXISOMAL MEMBRANE PROTEIN LPX1"/>
    <property type="match status" value="1"/>
</dbReference>
<evidence type="ECO:0000259" key="1">
    <source>
        <dbReference type="Pfam" id="PF12697"/>
    </source>
</evidence>
<dbReference type="Gene3D" id="3.40.50.1820">
    <property type="entry name" value="alpha/beta hydrolase"/>
    <property type="match status" value="1"/>
</dbReference>
<name>A0ABS9H5Y2_9ACTN</name>
<proteinExistence type="predicted"/>
<comment type="caution">
    <text evidence="2">The sequence shown here is derived from an EMBL/GenBank/DDBJ whole genome shotgun (WGS) entry which is preliminary data.</text>
</comment>
<dbReference type="RefSeq" id="WP_236399059.1">
    <property type="nucleotide sequence ID" value="NZ_JAKJHZ010000003.1"/>
</dbReference>
<accession>A0ABS9H5Y2</accession>
<organism evidence="2 3">
    <name type="scientific">Nocardioides potassii</name>
    <dbReference type="NCBI Taxonomy" id="2911371"/>
    <lineage>
        <taxon>Bacteria</taxon>
        <taxon>Bacillati</taxon>
        <taxon>Actinomycetota</taxon>
        <taxon>Actinomycetes</taxon>
        <taxon>Propionibacteriales</taxon>
        <taxon>Nocardioidaceae</taxon>
        <taxon>Nocardioides</taxon>
    </lineage>
</organism>
<dbReference type="InterPro" id="IPR000073">
    <property type="entry name" value="AB_hydrolase_1"/>
</dbReference>
<gene>
    <name evidence="2" type="ORF">L2K70_03515</name>
</gene>
<reference evidence="2 3" key="1">
    <citation type="submission" date="2022-01" db="EMBL/GenBank/DDBJ databases">
        <title>Nocardioides sp. nov., an actinomycete isolated from mining soil.</title>
        <authorList>
            <person name="Liu L."/>
        </authorList>
    </citation>
    <scope>NUCLEOTIDE SEQUENCE [LARGE SCALE GENOMIC DNA]</scope>
    <source>
        <strain evidence="2 3">KLBMP 9356</strain>
    </source>
</reference>